<dbReference type="GO" id="GO:0000271">
    <property type="term" value="P:polysaccharide biosynthetic process"/>
    <property type="evidence" value="ECO:0007669"/>
    <property type="project" value="InterPro"/>
</dbReference>
<dbReference type="Proteomes" id="UP000093173">
    <property type="component" value="Unassembled WGS sequence"/>
</dbReference>
<evidence type="ECO:0000313" key="4">
    <source>
        <dbReference type="Proteomes" id="UP000093173"/>
    </source>
</evidence>
<gene>
    <name evidence="3" type="ORF">A6E14_11870</name>
</gene>
<dbReference type="SUPFAM" id="SSF51735">
    <property type="entry name" value="NAD(P)-binding Rossmann-fold domains"/>
    <property type="match status" value="1"/>
</dbReference>
<dbReference type="InterPro" id="IPR028359">
    <property type="entry name" value="UDP_ManNAc/GlcNAc_DH"/>
</dbReference>
<comment type="similarity">
    <text evidence="1">Belongs to the UDP-glucose/GDP-mannose dehydrogenase family.</text>
</comment>
<dbReference type="PANTHER" id="PTHR43491">
    <property type="entry name" value="UDP-N-ACETYL-D-MANNOSAMINE DEHYDROGENASE"/>
    <property type="match status" value="1"/>
</dbReference>
<dbReference type="GO" id="GO:0051287">
    <property type="term" value="F:NAD binding"/>
    <property type="evidence" value="ECO:0007669"/>
    <property type="project" value="InterPro"/>
</dbReference>
<dbReference type="InterPro" id="IPR036291">
    <property type="entry name" value="NAD(P)-bd_dom_sf"/>
</dbReference>
<dbReference type="EMBL" id="MAJZ01000589">
    <property type="protein sequence ID" value="OCH74932.1"/>
    <property type="molecule type" value="Genomic_DNA"/>
</dbReference>
<dbReference type="AlphaFoldDB" id="A0A1B9QXM1"/>
<dbReference type="InterPro" id="IPR001732">
    <property type="entry name" value="UDP-Glc/GDP-Man_DH_N"/>
</dbReference>
<sequence length="70" mass="7713">MNLTLENSRIAIIGLGYVGLPLAVEFGKKAPTMGFDINQTRIDELKKGTDSTLECSDDELAEAINLYYQC</sequence>
<accession>A0A1B9QXM1</accession>
<feature type="domain" description="UDP-glucose/GDP-mannose dehydrogenase N-terminal" evidence="2">
    <location>
        <begin position="9"/>
        <end position="63"/>
    </location>
</feature>
<evidence type="ECO:0000256" key="1">
    <source>
        <dbReference type="ARBA" id="ARBA00006601"/>
    </source>
</evidence>
<dbReference type="Pfam" id="PF03721">
    <property type="entry name" value="UDPG_MGDP_dh_N"/>
    <property type="match status" value="1"/>
</dbReference>
<keyword evidence="4" id="KW-1185">Reference proteome</keyword>
<organism evidence="3 4">
    <name type="scientific">Vibrio genomosp. F10</name>
    <dbReference type="NCBI Taxonomy" id="723171"/>
    <lineage>
        <taxon>Bacteria</taxon>
        <taxon>Pseudomonadati</taxon>
        <taxon>Pseudomonadota</taxon>
        <taxon>Gammaproteobacteria</taxon>
        <taxon>Vibrionales</taxon>
        <taxon>Vibrionaceae</taxon>
        <taxon>Vibrio</taxon>
    </lineage>
</organism>
<dbReference type="GO" id="GO:0016616">
    <property type="term" value="F:oxidoreductase activity, acting on the CH-OH group of donors, NAD or NADP as acceptor"/>
    <property type="evidence" value="ECO:0007669"/>
    <property type="project" value="InterPro"/>
</dbReference>
<comment type="caution">
    <text evidence="3">The sequence shown here is derived from an EMBL/GenBank/DDBJ whole genome shotgun (WGS) entry which is preliminary data.</text>
</comment>
<reference evidence="4" key="1">
    <citation type="submission" date="2016-06" db="EMBL/GenBank/DDBJ databases">
        <authorList>
            <person name="Hehemann J.-H."/>
            <person name="Arevalo P."/>
            <person name="Datta M.S."/>
            <person name="Polz M.F."/>
        </authorList>
    </citation>
    <scope>NUCLEOTIDE SEQUENCE [LARGE SCALE GENOMIC DNA]</scope>
    <source>
        <strain evidence="4">9CSC122</strain>
    </source>
</reference>
<dbReference type="GO" id="GO:0016628">
    <property type="term" value="F:oxidoreductase activity, acting on the CH-CH group of donors, NAD or NADP as acceptor"/>
    <property type="evidence" value="ECO:0007669"/>
    <property type="project" value="InterPro"/>
</dbReference>
<evidence type="ECO:0000259" key="2">
    <source>
        <dbReference type="Pfam" id="PF03721"/>
    </source>
</evidence>
<protein>
    <recommendedName>
        <fullName evidence="2">UDP-glucose/GDP-mannose dehydrogenase N-terminal domain-containing protein</fullName>
    </recommendedName>
</protein>
<proteinExistence type="inferred from homology"/>
<name>A0A1B9QXM1_9VIBR</name>
<dbReference type="PANTHER" id="PTHR43491:SF2">
    <property type="entry name" value="UDP-N-ACETYL-D-MANNOSAMINE DEHYDROGENASE"/>
    <property type="match status" value="1"/>
</dbReference>
<evidence type="ECO:0000313" key="3">
    <source>
        <dbReference type="EMBL" id="OCH74932.1"/>
    </source>
</evidence>
<dbReference type="Gene3D" id="3.40.50.720">
    <property type="entry name" value="NAD(P)-binding Rossmann-like Domain"/>
    <property type="match status" value="1"/>
</dbReference>